<accession>A0AAJ6QUE2</accession>
<feature type="compositionally biased region" description="Polar residues" evidence="6">
    <location>
        <begin position="29"/>
        <end position="42"/>
    </location>
</feature>
<feature type="region of interest" description="Disordered" evidence="6">
    <location>
        <begin position="262"/>
        <end position="281"/>
    </location>
</feature>
<evidence type="ECO:0000313" key="9">
    <source>
        <dbReference type="RefSeq" id="XP_003744339.1"/>
    </source>
</evidence>
<dbReference type="PANTHER" id="PTHR46242:SF1">
    <property type="entry name" value="ZINC FINGER CCHC DOMAIN-CONTAINING PROTEIN 9"/>
    <property type="match status" value="1"/>
</dbReference>
<dbReference type="PANTHER" id="PTHR46242">
    <property type="entry name" value="ZINC FINGER CCHC DOMAIN-CONTAINING PROTEIN 9 ZCCHC9"/>
    <property type="match status" value="1"/>
</dbReference>
<dbReference type="Proteomes" id="UP000694867">
    <property type="component" value="Unplaced"/>
</dbReference>
<dbReference type="GeneID" id="100898272"/>
<feature type="region of interest" description="Disordered" evidence="6">
    <location>
        <begin position="1"/>
        <end position="78"/>
    </location>
</feature>
<dbReference type="InterPro" id="IPR042246">
    <property type="entry name" value="ZCCHC9"/>
</dbReference>
<gene>
    <name evidence="9" type="primary">LOC100898272</name>
</gene>
<dbReference type="AlphaFoldDB" id="A0AAJ6QUE2"/>
<keyword evidence="8" id="KW-1185">Reference proteome</keyword>
<keyword evidence="2" id="KW-0677">Repeat</keyword>
<dbReference type="InterPro" id="IPR001878">
    <property type="entry name" value="Znf_CCHC"/>
</dbReference>
<evidence type="ECO:0000256" key="5">
    <source>
        <dbReference type="PROSITE-ProRule" id="PRU00047"/>
    </source>
</evidence>
<protein>
    <submittedName>
        <fullName evidence="9">Zinc finger CCHC domain-containing protein 9</fullName>
    </submittedName>
</protein>
<feature type="compositionally biased region" description="Basic and acidic residues" evidence="6">
    <location>
        <begin position="57"/>
        <end position="73"/>
    </location>
</feature>
<keyword evidence="1" id="KW-0479">Metal-binding</keyword>
<sequence>MTRWARVQSTHRTQKKPEDATPWEEFQKQRNQLKQPSTSDGDSGTKAGTAASTQKGIHREPDKKRRITDEERKRLKKEKIIKKMREEREKKGLVLLPEKIEKKIYRMKKAMRAKGKTPQEIKDEIRQFRRKEELTYRKQCAKACLHCREPGHKVADCPKAPKCGICYKCGASDHTSSSCLKAPGEGYKFAACFVCGEQGHISRECPKNDKGAYPKGGGCRFCGSNKHKRQECPERKAKLQNGEEEIVAEVVTDVKLNVDREPREIQVPSTSSPTKPKLIRF</sequence>
<dbReference type="InterPro" id="IPR036875">
    <property type="entry name" value="Znf_CCHC_sf"/>
</dbReference>
<proteinExistence type="predicted"/>
<dbReference type="GO" id="GO:0005730">
    <property type="term" value="C:nucleolus"/>
    <property type="evidence" value="ECO:0007669"/>
    <property type="project" value="TreeGrafter"/>
</dbReference>
<dbReference type="Gene3D" id="4.10.60.10">
    <property type="entry name" value="Zinc finger, CCHC-type"/>
    <property type="match status" value="2"/>
</dbReference>
<dbReference type="FunFam" id="4.10.60.10:FF:000091">
    <property type="entry name" value="Zinc finger CCHC-type-containing 9"/>
    <property type="match status" value="1"/>
</dbReference>
<evidence type="ECO:0000256" key="2">
    <source>
        <dbReference type="ARBA" id="ARBA00022737"/>
    </source>
</evidence>
<evidence type="ECO:0000256" key="6">
    <source>
        <dbReference type="SAM" id="MobiDB-lite"/>
    </source>
</evidence>
<evidence type="ECO:0000256" key="4">
    <source>
        <dbReference type="ARBA" id="ARBA00022833"/>
    </source>
</evidence>
<dbReference type="SMART" id="SM00343">
    <property type="entry name" value="ZnF_C2HC"/>
    <property type="match status" value="4"/>
</dbReference>
<dbReference type="GO" id="GO:0008270">
    <property type="term" value="F:zinc ion binding"/>
    <property type="evidence" value="ECO:0007669"/>
    <property type="project" value="UniProtKB-KW"/>
</dbReference>
<evidence type="ECO:0000313" key="8">
    <source>
        <dbReference type="Proteomes" id="UP000694867"/>
    </source>
</evidence>
<feature type="domain" description="CCHC-type" evidence="7">
    <location>
        <begin position="144"/>
        <end position="159"/>
    </location>
</feature>
<evidence type="ECO:0000259" key="7">
    <source>
        <dbReference type="PROSITE" id="PS50158"/>
    </source>
</evidence>
<reference evidence="9" key="1">
    <citation type="submission" date="2025-08" db="UniProtKB">
        <authorList>
            <consortium name="RefSeq"/>
        </authorList>
    </citation>
    <scope>IDENTIFICATION</scope>
</reference>
<name>A0AAJ6QUE2_9ACAR</name>
<dbReference type="PROSITE" id="PS50158">
    <property type="entry name" value="ZF_CCHC"/>
    <property type="match status" value="2"/>
</dbReference>
<organism evidence="8 9">
    <name type="scientific">Galendromus occidentalis</name>
    <name type="common">western predatory mite</name>
    <dbReference type="NCBI Taxonomy" id="34638"/>
    <lineage>
        <taxon>Eukaryota</taxon>
        <taxon>Metazoa</taxon>
        <taxon>Ecdysozoa</taxon>
        <taxon>Arthropoda</taxon>
        <taxon>Chelicerata</taxon>
        <taxon>Arachnida</taxon>
        <taxon>Acari</taxon>
        <taxon>Parasitiformes</taxon>
        <taxon>Mesostigmata</taxon>
        <taxon>Gamasina</taxon>
        <taxon>Phytoseioidea</taxon>
        <taxon>Phytoseiidae</taxon>
        <taxon>Typhlodrominae</taxon>
        <taxon>Galendromus</taxon>
    </lineage>
</organism>
<keyword evidence="4" id="KW-0862">Zinc</keyword>
<dbReference type="GO" id="GO:0003676">
    <property type="term" value="F:nucleic acid binding"/>
    <property type="evidence" value="ECO:0007669"/>
    <property type="project" value="InterPro"/>
</dbReference>
<keyword evidence="3 5" id="KW-0863">Zinc-finger</keyword>
<dbReference type="Pfam" id="PF00098">
    <property type="entry name" value="zf-CCHC"/>
    <property type="match status" value="2"/>
</dbReference>
<feature type="domain" description="CCHC-type" evidence="7">
    <location>
        <begin position="192"/>
        <end position="207"/>
    </location>
</feature>
<dbReference type="SUPFAM" id="SSF57756">
    <property type="entry name" value="Retrovirus zinc finger-like domains"/>
    <property type="match status" value="2"/>
</dbReference>
<dbReference type="KEGG" id="goe:100898272"/>
<evidence type="ECO:0000256" key="1">
    <source>
        <dbReference type="ARBA" id="ARBA00022723"/>
    </source>
</evidence>
<evidence type="ECO:0000256" key="3">
    <source>
        <dbReference type="ARBA" id="ARBA00022771"/>
    </source>
</evidence>
<dbReference type="RefSeq" id="XP_003744339.1">
    <property type="nucleotide sequence ID" value="XM_003744291.2"/>
</dbReference>